<feature type="region of interest" description="Disordered" evidence="9">
    <location>
        <begin position="1"/>
        <end position="37"/>
    </location>
</feature>
<dbReference type="Gene3D" id="3.30.160.60">
    <property type="entry name" value="Classic Zinc Finger"/>
    <property type="match status" value="7"/>
</dbReference>
<dbReference type="InterPro" id="IPR013087">
    <property type="entry name" value="Znf_C2H2_type"/>
</dbReference>
<dbReference type="Pfam" id="PF00096">
    <property type="entry name" value="zf-C2H2"/>
    <property type="match status" value="4"/>
</dbReference>
<organism evidence="11">
    <name type="scientific">Iconisemion striatum</name>
    <dbReference type="NCBI Taxonomy" id="60296"/>
    <lineage>
        <taxon>Eukaryota</taxon>
        <taxon>Metazoa</taxon>
        <taxon>Chordata</taxon>
        <taxon>Craniata</taxon>
        <taxon>Vertebrata</taxon>
        <taxon>Euteleostomi</taxon>
        <taxon>Actinopterygii</taxon>
        <taxon>Neopterygii</taxon>
        <taxon>Teleostei</taxon>
        <taxon>Neoteleostei</taxon>
        <taxon>Acanthomorphata</taxon>
        <taxon>Ovalentaria</taxon>
        <taxon>Atherinomorphae</taxon>
        <taxon>Cyprinodontiformes</taxon>
        <taxon>Nothobranchiidae</taxon>
        <taxon>Iconisemion</taxon>
    </lineage>
</organism>
<comment type="subcellular location">
    <subcellularLocation>
        <location evidence="1">Nucleus</location>
    </subcellularLocation>
</comment>
<name>A0A1A7WQW2_9TELE</name>
<reference evidence="11" key="2">
    <citation type="submission" date="2016-06" db="EMBL/GenBank/DDBJ databases">
        <title>The genome of a short-lived fish provides insights into sex chromosome evolution and the genetic control of aging.</title>
        <authorList>
            <person name="Reichwald K."/>
            <person name="Felder M."/>
            <person name="Petzold A."/>
            <person name="Koch P."/>
            <person name="Groth M."/>
            <person name="Platzer M."/>
        </authorList>
    </citation>
    <scope>NUCLEOTIDE SEQUENCE</scope>
    <source>
        <tissue evidence="11">Brain</tissue>
    </source>
</reference>
<dbReference type="PANTHER" id="PTHR24404">
    <property type="entry name" value="ZINC FINGER PROTEIN"/>
    <property type="match status" value="1"/>
</dbReference>
<dbReference type="PROSITE" id="PS50157">
    <property type="entry name" value="ZINC_FINGER_C2H2_2"/>
    <property type="match status" value="14"/>
</dbReference>
<feature type="region of interest" description="Disordered" evidence="9">
    <location>
        <begin position="853"/>
        <end position="888"/>
    </location>
</feature>
<feature type="domain" description="C2H2-type" evidence="10">
    <location>
        <begin position="234"/>
        <end position="256"/>
    </location>
</feature>
<feature type="domain" description="C2H2-type" evidence="10">
    <location>
        <begin position="352"/>
        <end position="375"/>
    </location>
</feature>
<keyword evidence="2" id="KW-0479">Metal-binding</keyword>
<evidence type="ECO:0000256" key="9">
    <source>
        <dbReference type="SAM" id="MobiDB-lite"/>
    </source>
</evidence>
<feature type="domain" description="C2H2-type" evidence="10">
    <location>
        <begin position="701"/>
        <end position="728"/>
    </location>
</feature>
<dbReference type="GO" id="GO:0006357">
    <property type="term" value="P:regulation of transcription by RNA polymerase II"/>
    <property type="evidence" value="ECO:0007669"/>
    <property type="project" value="TreeGrafter"/>
</dbReference>
<dbReference type="PROSITE" id="PS00028">
    <property type="entry name" value="ZINC_FINGER_C2H2_1"/>
    <property type="match status" value="15"/>
</dbReference>
<feature type="domain" description="C2H2-type" evidence="10">
    <location>
        <begin position="948"/>
        <end position="976"/>
    </location>
</feature>
<dbReference type="GO" id="GO:0000978">
    <property type="term" value="F:RNA polymerase II cis-regulatory region sequence-specific DNA binding"/>
    <property type="evidence" value="ECO:0007669"/>
    <property type="project" value="TreeGrafter"/>
</dbReference>
<dbReference type="PANTHER" id="PTHR24404:SF114">
    <property type="entry name" value="KLUMPFUSS, ISOFORM B-RELATED"/>
    <property type="match status" value="1"/>
</dbReference>
<feature type="domain" description="C2H2-type" evidence="10">
    <location>
        <begin position="43"/>
        <end position="70"/>
    </location>
</feature>
<evidence type="ECO:0000259" key="10">
    <source>
        <dbReference type="PROSITE" id="PS50157"/>
    </source>
</evidence>
<keyword evidence="6" id="KW-0238">DNA-binding</keyword>
<feature type="compositionally biased region" description="Basic and acidic residues" evidence="9">
    <location>
        <begin position="216"/>
        <end position="227"/>
    </location>
</feature>
<feature type="domain" description="C2H2-type" evidence="10">
    <location>
        <begin position="172"/>
        <end position="194"/>
    </location>
</feature>
<feature type="domain" description="C2H2-type" evidence="10">
    <location>
        <begin position="131"/>
        <end position="158"/>
    </location>
</feature>
<evidence type="ECO:0000256" key="3">
    <source>
        <dbReference type="ARBA" id="ARBA00022737"/>
    </source>
</evidence>
<evidence type="ECO:0000256" key="6">
    <source>
        <dbReference type="ARBA" id="ARBA00023125"/>
    </source>
</evidence>
<proteinExistence type="predicted"/>
<evidence type="ECO:0000256" key="7">
    <source>
        <dbReference type="ARBA" id="ARBA00023242"/>
    </source>
</evidence>
<dbReference type="AlphaFoldDB" id="A0A1A7WQW2"/>
<feature type="domain" description="C2H2-type" evidence="10">
    <location>
        <begin position="308"/>
        <end position="336"/>
    </location>
</feature>
<keyword evidence="7" id="KW-0539">Nucleus</keyword>
<dbReference type="SUPFAM" id="SSF57667">
    <property type="entry name" value="beta-beta-alpha zinc fingers"/>
    <property type="match status" value="6"/>
</dbReference>
<evidence type="ECO:0000256" key="4">
    <source>
        <dbReference type="ARBA" id="ARBA00022771"/>
    </source>
</evidence>
<feature type="domain" description="C2H2-type" evidence="10">
    <location>
        <begin position="807"/>
        <end position="834"/>
    </location>
</feature>
<evidence type="ECO:0000256" key="5">
    <source>
        <dbReference type="ARBA" id="ARBA00022833"/>
    </source>
</evidence>
<keyword evidence="5" id="KW-0862">Zinc</keyword>
<feature type="compositionally biased region" description="Basic and acidic residues" evidence="9">
    <location>
        <begin position="18"/>
        <end position="33"/>
    </location>
</feature>
<evidence type="ECO:0000256" key="2">
    <source>
        <dbReference type="ARBA" id="ARBA00022723"/>
    </source>
</evidence>
<feature type="region of interest" description="Disordered" evidence="9">
    <location>
        <begin position="198"/>
        <end position="227"/>
    </location>
</feature>
<dbReference type="GO" id="GO:0003700">
    <property type="term" value="F:DNA-binding transcription factor activity"/>
    <property type="evidence" value="ECO:0007669"/>
    <property type="project" value="TreeGrafter"/>
</dbReference>
<feature type="domain" description="C2H2-type" evidence="10">
    <location>
        <begin position="529"/>
        <end position="556"/>
    </location>
</feature>
<dbReference type="GO" id="GO:0008270">
    <property type="term" value="F:zinc ion binding"/>
    <property type="evidence" value="ECO:0007669"/>
    <property type="project" value="UniProtKB-KW"/>
</dbReference>
<keyword evidence="4 8" id="KW-0863">Zinc-finger</keyword>
<feature type="domain" description="C2H2-type" evidence="10">
    <location>
        <begin position="655"/>
        <end position="682"/>
    </location>
</feature>
<keyword evidence="3" id="KW-0677">Repeat</keyword>
<feature type="compositionally biased region" description="Basic and acidic residues" evidence="9">
    <location>
        <begin position="198"/>
        <end position="207"/>
    </location>
</feature>
<feature type="domain" description="C2H2-type" evidence="10">
    <location>
        <begin position="734"/>
        <end position="761"/>
    </location>
</feature>
<evidence type="ECO:0000256" key="1">
    <source>
        <dbReference type="ARBA" id="ARBA00004123"/>
    </source>
</evidence>
<feature type="domain" description="C2H2-type" evidence="10">
    <location>
        <begin position="89"/>
        <end position="116"/>
    </location>
</feature>
<dbReference type="SMART" id="SM00355">
    <property type="entry name" value="ZnF_C2H2"/>
    <property type="match status" value="16"/>
</dbReference>
<dbReference type="Pfam" id="PF13912">
    <property type="entry name" value="zf-C2H2_6"/>
    <property type="match status" value="2"/>
</dbReference>
<dbReference type="InterPro" id="IPR036236">
    <property type="entry name" value="Znf_C2H2_sf"/>
</dbReference>
<dbReference type="FunFam" id="3.30.160.60:FF:000446">
    <property type="entry name" value="Zinc finger protein"/>
    <property type="match status" value="1"/>
</dbReference>
<evidence type="ECO:0000313" key="11">
    <source>
        <dbReference type="EMBL" id="SBP08026.1"/>
    </source>
</evidence>
<reference evidence="11" key="1">
    <citation type="submission" date="2016-05" db="EMBL/GenBank/DDBJ databases">
        <authorList>
            <person name="Lavstsen T."/>
            <person name="Jespersen J.S."/>
        </authorList>
    </citation>
    <scope>NUCLEOTIDE SEQUENCE</scope>
    <source>
        <tissue evidence="11">Brain</tissue>
    </source>
</reference>
<feature type="region of interest" description="Disordered" evidence="9">
    <location>
        <begin position="451"/>
        <end position="496"/>
    </location>
</feature>
<sequence>MDEYAAAAIVEHGDDEDSRSHDGTLENRDHISPEDSGEGVGAFCCRDCGADFSEEAAYMEHHQHHQQNMYSDNQSDGLPVAEKDNETPYFCNLCSLSFNEMSELHLHMKNHDQIAPNPEFVHSGQKKQQTYECSECGKSYISLGYFLNHVRSHQTPSKSLFHNLEQLKKKPFQCESCGRNYSRASALDAHRRCHEEKLVKSKSKSSEDLLQTGESEVERKSSESHPENDLEKSFKCVCGKAFPTVSRLKSHQRFSHNTSCAQEKIRLKAKKNSSEFYCSECNKGFNSQIALFSHQRSHSNPTNSTQRFPCEECGKVFMTLTFYYRHKRTAHSDTTPAKSFHHQVCQVQKKAFECNNCGLKFSRASALHSHQLQHTTAFREGEKSDQTDPTLLLQESECKEMEHSGASLEVKVQSESFPATIVVEELDVNEADEDVEESYEPGDFNVQVISASDSESEDEASEDPKPDLELLCESGFGSSDDTDSETNPESLRSKPEMDLKIVQIDMDQSGKQCSVVESEAGNKAAGGRHNCPDCYRWFTNPISLRVHRMWHGIRKRRQQAQAFKSVITCKDCGLRCTDLDAYATHLHQHALEEEEAQLGDGRRSAADMDTEEYLEEAMSGVAGGDDTSSLAQMQPPESTQDLAVVLKQKKSRQGHTCQVCGKSYMYLVSYQKHLKLHDKPSPTDEASDGRHSGNDLSLRTYECPDCGMSFIRRTRLISHLRVHRSRRVLESTVPRCNQCNKSFTTVKSWTDHVELHKQKRFWCLSCALGFFDEMGLDKHLQNHSLGQNGDDKGSIEPTSQKVRLKTYQCKYCPKIFRRVRSHTAHQMWHFRRRGAKKPLKISASDTNIQNFGSAQLTREAEEGDVGLKTEELQQVKEEPQLSEGESSFEDADCEKLEYSEESDCGEPVHCFKLSSSPGWADPCSESMRSSAGWELGKKAHREHKYREWECIECDMGFDKISELHLHYIKHATGEVPLPQHDME</sequence>
<gene>
    <name evidence="11" type="primary">CU467646.2</name>
</gene>
<dbReference type="EMBL" id="HADW01006626">
    <property type="protein sequence ID" value="SBP08026.1"/>
    <property type="molecule type" value="Transcribed_RNA"/>
</dbReference>
<feature type="domain" description="C2H2-type" evidence="10">
    <location>
        <begin position="276"/>
        <end position="303"/>
    </location>
</feature>
<accession>A0A1A7WQW2</accession>
<protein>
    <recommendedName>
        <fullName evidence="10">C2H2-type domain-containing protein</fullName>
    </recommendedName>
</protein>
<evidence type="ECO:0000256" key="8">
    <source>
        <dbReference type="PROSITE-ProRule" id="PRU00042"/>
    </source>
</evidence>
<dbReference type="InterPro" id="IPR050589">
    <property type="entry name" value="Ikaros_C2H2-ZF"/>
</dbReference>
<dbReference type="GO" id="GO:0005634">
    <property type="term" value="C:nucleus"/>
    <property type="evidence" value="ECO:0007669"/>
    <property type="project" value="UniProtKB-SubCell"/>
</dbReference>
<feature type="compositionally biased region" description="Basic and acidic residues" evidence="9">
    <location>
        <begin position="865"/>
        <end position="879"/>
    </location>
</feature>